<dbReference type="EMBL" id="RQJO01000008">
    <property type="protein sequence ID" value="RRB04341.1"/>
    <property type="molecule type" value="Genomic_DNA"/>
</dbReference>
<dbReference type="AlphaFoldDB" id="A0A3P1BTB2"/>
<dbReference type="Proteomes" id="UP000271925">
    <property type="component" value="Unassembled WGS sequence"/>
</dbReference>
<dbReference type="OrthoDB" id="9757650at2"/>
<keyword evidence="4" id="KW-1185">Reference proteome</keyword>
<accession>A0A3P1BTB2</accession>
<dbReference type="InterPro" id="IPR013783">
    <property type="entry name" value="Ig-like_fold"/>
</dbReference>
<comment type="caution">
    <text evidence="3">The sequence shown here is derived from an EMBL/GenBank/DDBJ whole genome shotgun (WGS) entry which is preliminary data.</text>
</comment>
<dbReference type="CDD" id="cd02258">
    <property type="entry name" value="Peptidase_C25_N"/>
    <property type="match status" value="1"/>
</dbReference>
<dbReference type="InterPro" id="IPR029030">
    <property type="entry name" value="Caspase-like_dom_sf"/>
</dbReference>
<sequence>MADLEEVQINLYVYPTVRFIFQAMRTTAVTFLLYLSVIKLIAQANKFGNEWIDYGQTYYRIPITRTGMYRLTTSDLQKAGLATNSINPATLQLFRRGVEQAIYLSGESDNRLDTGDYLEFFGERNDGRQDSLLYRPMSAQPHPYYSMYSDTAAYFLTWRLDGKPGKRMAVLTETDPKGLAPEPYHIAEQLTVLTTEISSNQANGGPSPFPSANELFFEPGEGYTGPMLKKDSTVSRTFVLDGWVRTAAQKPEMELLLNGRDNTSHFVDVFTGKTAQGTLRFEWFDNARQSFEISPTDISSTNELILSTRSRGPFETDRYSVSYYRLRYPQSFSLKNRTPQTFNLLPNPQGKSYIEFSDAATNTLIYDLTDPNHPRRLTAVQSGSVLKLIVPDTEIPRWLLVSPEILTPSRLERTVFRKIDPAKHNYLIISHESLMKPVGKIANPVIEYAAYRASEAGGRHDTLVVTMKQLMNQFSYGERTPLAIRRFAEYMLGGKTASADTTNYLLLIGRANAYYPNRTSPDQYYRDLVLTIGNVPGSDLLLTAGLAGYPENVPAIPTGRINTLNPQEILSYLEKVKEFERTPANEPWRKDVLHLSGGHSSFEMATFRRILDQAGETARRHYIGANMILKAKQTDEPVERVDISGIVNSGVSMMTFFGHSSPIVTDLDFGYASKPAYGYSNKGRYPLMFFNGCGIGNIFFGSAGNLSTDWLLTPDKGAIAILAHSGSGYSGPLETYTRQLYQILFADSVFLNKPIGLIQQETTRRVLERYNGAYDISNAHQMVLQGDPVLRLFPVQKPDFILGSSGVFQPGSQKDSVRLGVVVTNAGLFDDRQRVGLAVRQRLADGQMRFYGTKLHNAIAYRDTLYYAFKPDAAQIETPDRFEIVVDPGQQIDESDETNNVLVFELKTGMDGYSVLLPDSGQRFPPDRFNPLLDVTFDGVLLKNGALVSANPLIQVVLQDEDPYRIRRDTIGIDVFLKKPCATCDLERIRLNSPDVSWKPAGPDNRFVLDYQPKNLADGAYVLQVYATDVSGNRAGPEPYEIEFRVKTDDSLSVVRATPNPVLTFTRFWFTVSGKEPPGDGQILIRNLSGQLVRTIRQPVRIGENLFLWDGTDQGGGQLPNGLYLFQLVLEDGRRKTGKVVLNR</sequence>
<evidence type="ECO:0000259" key="2">
    <source>
        <dbReference type="Pfam" id="PF13860"/>
    </source>
</evidence>
<proteinExistence type="predicted"/>
<evidence type="ECO:0000313" key="4">
    <source>
        <dbReference type="Proteomes" id="UP000271925"/>
    </source>
</evidence>
<feature type="domain" description="FlgD/Vpr Ig-like" evidence="2">
    <location>
        <begin position="1073"/>
        <end position="1129"/>
    </location>
</feature>
<organism evidence="3 4">
    <name type="scientific">Larkinella rosea</name>
    <dbReference type="NCBI Taxonomy" id="2025312"/>
    <lineage>
        <taxon>Bacteria</taxon>
        <taxon>Pseudomonadati</taxon>
        <taxon>Bacteroidota</taxon>
        <taxon>Cytophagia</taxon>
        <taxon>Cytophagales</taxon>
        <taxon>Spirosomataceae</taxon>
        <taxon>Larkinella</taxon>
    </lineage>
</organism>
<dbReference type="Pfam" id="PF01364">
    <property type="entry name" value="Peptidase_C25"/>
    <property type="match status" value="1"/>
</dbReference>
<dbReference type="Gene3D" id="2.60.40.10">
    <property type="entry name" value="Immunoglobulins"/>
    <property type="match status" value="1"/>
</dbReference>
<dbReference type="Gene3D" id="2.60.40.4070">
    <property type="match status" value="1"/>
</dbReference>
<reference evidence="3 4" key="1">
    <citation type="submission" date="2018-11" db="EMBL/GenBank/DDBJ databases">
        <authorList>
            <person name="Zhou Z."/>
            <person name="Wang G."/>
        </authorList>
    </citation>
    <scope>NUCLEOTIDE SEQUENCE [LARGE SCALE GENOMIC DNA]</scope>
    <source>
        <strain evidence="3 4">KCTC52004</strain>
    </source>
</reference>
<dbReference type="GO" id="GO:0006508">
    <property type="term" value="P:proteolysis"/>
    <property type="evidence" value="ECO:0007669"/>
    <property type="project" value="InterPro"/>
</dbReference>
<name>A0A3P1BTB2_9BACT</name>
<evidence type="ECO:0000259" key="1">
    <source>
        <dbReference type="Pfam" id="PF01364"/>
    </source>
</evidence>
<protein>
    <recommendedName>
        <fullName evidence="5">Gingipain domain-containing protein</fullName>
    </recommendedName>
</protein>
<feature type="domain" description="Gingipain" evidence="1">
    <location>
        <begin position="426"/>
        <end position="792"/>
    </location>
</feature>
<dbReference type="GO" id="GO:0008234">
    <property type="term" value="F:cysteine-type peptidase activity"/>
    <property type="evidence" value="ECO:0007669"/>
    <property type="project" value="InterPro"/>
</dbReference>
<evidence type="ECO:0008006" key="5">
    <source>
        <dbReference type="Google" id="ProtNLM"/>
    </source>
</evidence>
<dbReference type="SUPFAM" id="SSF52129">
    <property type="entry name" value="Caspase-like"/>
    <property type="match status" value="1"/>
</dbReference>
<dbReference type="InterPro" id="IPR001769">
    <property type="entry name" value="Gingipain"/>
</dbReference>
<dbReference type="Gene3D" id="3.40.50.1460">
    <property type="match status" value="1"/>
</dbReference>
<evidence type="ECO:0000313" key="3">
    <source>
        <dbReference type="EMBL" id="RRB04341.1"/>
    </source>
</evidence>
<gene>
    <name evidence="3" type="ORF">EHT25_12605</name>
</gene>
<dbReference type="Pfam" id="PF13860">
    <property type="entry name" value="FlgD_ig"/>
    <property type="match status" value="1"/>
</dbReference>
<dbReference type="InterPro" id="IPR025965">
    <property type="entry name" value="FlgD/Vpr_Ig-like"/>
</dbReference>